<dbReference type="PANTHER" id="PTHR33420:SF26">
    <property type="entry name" value="FIMBRIAL SUBUNIT"/>
    <property type="match status" value="1"/>
</dbReference>
<feature type="domain" description="Fimbrial-type adhesion" evidence="2">
    <location>
        <begin position="27"/>
        <end position="176"/>
    </location>
</feature>
<proteinExistence type="predicted"/>
<dbReference type="OrthoDB" id="6462343at2"/>
<dbReference type="Pfam" id="PF00419">
    <property type="entry name" value="Fimbrial"/>
    <property type="match status" value="1"/>
</dbReference>
<dbReference type="Gene3D" id="2.60.40.1090">
    <property type="entry name" value="Fimbrial-type adhesion domain"/>
    <property type="match status" value="1"/>
</dbReference>
<feature type="chain" id="PRO_5012448204" evidence="1">
    <location>
        <begin position="23"/>
        <end position="176"/>
    </location>
</feature>
<protein>
    <submittedName>
        <fullName evidence="3">Pilin (Type 1 fimbria component protein)</fullName>
    </submittedName>
</protein>
<dbReference type="GO" id="GO:0043709">
    <property type="term" value="P:cell adhesion involved in single-species biofilm formation"/>
    <property type="evidence" value="ECO:0007669"/>
    <property type="project" value="TreeGrafter"/>
</dbReference>
<dbReference type="InterPro" id="IPR000259">
    <property type="entry name" value="Adhesion_dom_fimbrial"/>
</dbReference>
<feature type="signal peptide" evidence="1">
    <location>
        <begin position="1"/>
        <end position="22"/>
    </location>
</feature>
<evidence type="ECO:0000313" key="4">
    <source>
        <dbReference type="Proteomes" id="UP000219271"/>
    </source>
</evidence>
<dbReference type="EMBL" id="OCMY01000001">
    <property type="protein sequence ID" value="SOD37526.1"/>
    <property type="molecule type" value="Genomic_DNA"/>
</dbReference>
<evidence type="ECO:0000259" key="2">
    <source>
        <dbReference type="Pfam" id="PF00419"/>
    </source>
</evidence>
<name>A0A286BTQ4_9GAMM</name>
<keyword evidence="1" id="KW-0732">Signal</keyword>
<dbReference type="PANTHER" id="PTHR33420">
    <property type="entry name" value="FIMBRIAL SUBUNIT ELFA-RELATED"/>
    <property type="match status" value="1"/>
</dbReference>
<dbReference type="InterPro" id="IPR036937">
    <property type="entry name" value="Adhesion_dom_fimbrial_sf"/>
</dbReference>
<dbReference type="InterPro" id="IPR008966">
    <property type="entry name" value="Adhesion_dom_sf"/>
</dbReference>
<dbReference type="AlphaFoldDB" id="A0A286BTQ4"/>
<evidence type="ECO:0000313" key="3">
    <source>
        <dbReference type="EMBL" id="SOD37526.1"/>
    </source>
</evidence>
<accession>A0A286BTQ4</accession>
<evidence type="ECO:0000256" key="1">
    <source>
        <dbReference type="SAM" id="SignalP"/>
    </source>
</evidence>
<organism evidence="3 4">
    <name type="scientific">Candidatus Pantoea floridensis</name>
    <dbReference type="NCBI Taxonomy" id="1938870"/>
    <lineage>
        <taxon>Bacteria</taxon>
        <taxon>Pseudomonadati</taxon>
        <taxon>Pseudomonadota</taxon>
        <taxon>Gammaproteobacteria</taxon>
        <taxon>Enterobacterales</taxon>
        <taxon>Erwiniaceae</taxon>
        <taxon>Pantoea</taxon>
    </lineage>
</organism>
<dbReference type="Proteomes" id="UP000219271">
    <property type="component" value="Unassembled WGS sequence"/>
</dbReference>
<gene>
    <name evidence="3" type="ORF">SAMN06273570_1886</name>
</gene>
<reference evidence="4" key="1">
    <citation type="submission" date="2017-09" db="EMBL/GenBank/DDBJ databases">
        <authorList>
            <person name="Varghese N."/>
            <person name="Submissions S."/>
        </authorList>
    </citation>
    <scope>NUCLEOTIDE SEQUENCE [LARGE SCALE GENOMIC DNA]</scope>
    <source>
        <strain evidence="4">JKS000234</strain>
    </source>
</reference>
<sequence length="176" mass="19254">MKTATAIIFCLMLLTAARFAVADTDVNFSGTLVETPCVLDPKDKEIEIDVGSVIVKYLYSYQRSPATPFAVHLLNCDLSLGKAVRFRFSGTEDSSQPGFFALAPNDNSAQGVALGLETSEHVFIPIESTGEFIDLRPDENSFNFHVFISASKAAIAQQTIRPGAIVVNILFRIEYQ</sequence>
<keyword evidence="4" id="KW-1185">Reference proteome</keyword>
<dbReference type="RefSeq" id="WP_097095565.1">
    <property type="nucleotide sequence ID" value="NZ_OCMY01000001.1"/>
</dbReference>
<dbReference type="GO" id="GO:0009289">
    <property type="term" value="C:pilus"/>
    <property type="evidence" value="ECO:0007669"/>
    <property type="project" value="InterPro"/>
</dbReference>
<dbReference type="InterPro" id="IPR050263">
    <property type="entry name" value="Bact_Fimbrial_Adh_Pro"/>
</dbReference>
<dbReference type="SUPFAM" id="SSF49401">
    <property type="entry name" value="Bacterial adhesins"/>
    <property type="match status" value="1"/>
</dbReference>